<accession>A0A4Q0Y395</accession>
<name>A0A4Q0Y395_9BACT</name>
<dbReference type="EMBL" id="PDKO01000002">
    <property type="protein sequence ID" value="RXJ64233.1"/>
    <property type="molecule type" value="Genomic_DNA"/>
</dbReference>
<organism evidence="1 2">
    <name type="scientific">Halarcobacter anaerophilus</name>
    <dbReference type="NCBI Taxonomy" id="877500"/>
    <lineage>
        <taxon>Bacteria</taxon>
        <taxon>Pseudomonadati</taxon>
        <taxon>Campylobacterota</taxon>
        <taxon>Epsilonproteobacteria</taxon>
        <taxon>Campylobacterales</taxon>
        <taxon>Arcobacteraceae</taxon>
        <taxon>Halarcobacter</taxon>
    </lineage>
</organism>
<sequence length="125" mass="14523">MSINLQRPIVPAIAIEMINGRNRLLGIPKQKVQVVITLKDIKEFNEKLSESIEFFRDRADCFIITSSPRNICQSIVEKYDLDESLISTEYKDFSKLFNMLDEDKNLKKSLMIIDTNCQITHKDIL</sequence>
<evidence type="ECO:0000313" key="2">
    <source>
        <dbReference type="Proteomes" id="UP000290191"/>
    </source>
</evidence>
<reference evidence="1 2" key="1">
    <citation type="submission" date="2017-10" db="EMBL/GenBank/DDBJ databases">
        <title>Genomics of the genus Arcobacter.</title>
        <authorList>
            <person name="Perez-Cataluna A."/>
            <person name="Figueras M.J."/>
        </authorList>
    </citation>
    <scope>NUCLEOTIDE SEQUENCE [LARGE SCALE GENOMIC DNA]</scope>
    <source>
        <strain evidence="1 2">DSM 24636</strain>
    </source>
</reference>
<dbReference type="STRING" id="877500.GCA_000935065_03036"/>
<protein>
    <submittedName>
        <fullName evidence="1">Uncharacterized protein</fullName>
    </submittedName>
</protein>
<comment type="caution">
    <text evidence="1">The sequence shown here is derived from an EMBL/GenBank/DDBJ whole genome shotgun (WGS) entry which is preliminary data.</text>
</comment>
<evidence type="ECO:0000313" key="1">
    <source>
        <dbReference type="EMBL" id="RXJ64233.1"/>
    </source>
</evidence>
<dbReference type="OrthoDB" id="5344060at2"/>
<gene>
    <name evidence="1" type="ORF">CRV06_03195</name>
</gene>
<dbReference type="AlphaFoldDB" id="A0A4Q0Y395"/>
<dbReference type="Proteomes" id="UP000290191">
    <property type="component" value="Unassembled WGS sequence"/>
</dbReference>
<keyword evidence="2" id="KW-1185">Reference proteome</keyword>
<proteinExistence type="predicted"/>